<keyword evidence="2" id="KW-1185">Reference proteome</keyword>
<dbReference type="Pfam" id="PF03087">
    <property type="entry name" value="BPS1"/>
    <property type="match status" value="1"/>
</dbReference>
<name>A0ABR2FWH2_9ROSI</name>
<organism evidence="1 2">
    <name type="scientific">Hibiscus sabdariffa</name>
    <name type="common">roselle</name>
    <dbReference type="NCBI Taxonomy" id="183260"/>
    <lineage>
        <taxon>Eukaryota</taxon>
        <taxon>Viridiplantae</taxon>
        <taxon>Streptophyta</taxon>
        <taxon>Embryophyta</taxon>
        <taxon>Tracheophyta</taxon>
        <taxon>Spermatophyta</taxon>
        <taxon>Magnoliopsida</taxon>
        <taxon>eudicotyledons</taxon>
        <taxon>Gunneridae</taxon>
        <taxon>Pentapetalae</taxon>
        <taxon>rosids</taxon>
        <taxon>malvids</taxon>
        <taxon>Malvales</taxon>
        <taxon>Malvaceae</taxon>
        <taxon>Malvoideae</taxon>
        <taxon>Hibiscus</taxon>
    </lineage>
</organism>
<gene>
    <name evidence="1" type="ORF">V6N12_023032</name>
</gene>
<evidence type="ECO:0000313" key="2">
    <source>
        <dbReference type="Proteomes" id="UP001472677"/>
    </source>
</evidence>
<evidence type="ECO:0000313" key="1">
    <source>
        <dbReference type="EMBL" id="KAK8588605.1"/>
    </source>
</evidence>
<reference evidence="1 2" key="1">
    <citation type="journal article" date="2024" name="G3 (Bethesda)">
        <title>Genome assembly of Hibiscus sabdariffa L. provides insights into metabolisms of medicinal natural products.</title>
        <authorList>
            <person name="Kim T."/>
        </authorList>
    </citation>
    <scope>NUCLEOTIDE SEQUENCE [LARGE SCALE GENOMIC DNA]</scope>
    <source>
        <strain evidence="1">TK-2024</strain>
        <tissue evidence="1">Old leaves</tissue>
    </source>
</reference>
<dbReference type="EMBL" id="JBBPBM010000004">
    <property type="protein sequence ID" value="KAK8588605.1"/>
    <property type="molecule type" value="Genomic_DNA"/>
</dbReference>
<accession>A0ABR2FWH2</accession>
<proteinExistence type="predicted"/>
<comment type="caution">
    <text evidence="1">The sequence shown here is derived from an EMBL/GenBank/DDBJ whole genome shotgun (WGS) entry which is preliminary data.</text>
</comment>
<dbReference type="InterPro" id="IPR004320">
    <property type="entry name" value="BPS1_pln"/>
</dbReference>
<sequence length="82" mass="9560">MKHMENKLSSSSFINDDETIADQRLNRNRTDGFLVSKFMYQKKVICEKKEQRANEIENVDATLQSLIKSGNMKHVENVQNEI</sequence>
<dbReference type="Proteomes" id="UP001472677">
    <property type="component" value="Unassembled WGS sequence"/>
</dbReference>
<protein>
    <submittedName>
        <fullName evidence="1">Uncharacterized protein</fullName>
    </submittedName>
</protein>